<dbReference type="Proteomes" id="UP001153069">
    <property type="component" value="Unassembled WGS sequence"/>
</dbReference>
<feature type="compositionally biased region" description="Polar residues" evidence="1">
    <location>
        <begin position="183"/>
        <end position="196"/>
    </location>
</feature>
<gene>
    <name evidence="2" type="ORF">SEMRO_1442_G273010.1</name>
</gene>
<accession>A0A9N8ELZ1</accession>
<evidence type="ECO:0000256" key="1">
    <source>
        <dbReference type="SAM" id="MobiDB-lite"/>
    </source>
</evidence>
<comment type="caution">
    <text evidence="2">The sequence shown here is derived from an EMBL/GenBank/DDBJ whole genome shotgun (WGS) entry which is preliminary data.</text>
</comment>
<feature type="region of interest" description="Disordered" evidence="1">
    <location>
        <begin position="181"/>
        <end position="214"/>
    </location>
</feature>
<proteinExistence type="predicted"/>
<name>A0A9N8ELZ1_9STRA</name>
<organism evidence="2 3">
    <name type="scientific">Seminavis robusta</name>
    <dbReference type="NCBI Taxonomy" id="568900"/>
    <lineage>
        <taxon>Eukaryota</taxon>
        <taxon>Sar</taxon>
        <taxon>Stramenopiles</taxon>
        <taxon>Ochrophyta</taxon>
        <taxon>Bacillariophyta</taxon>
        <taxon>Bacillariophyceae</taxon>
        <taxon>Bacillariophycidae</taxon>
        <taxon>Naviculales</taxon>
        <taxon>Naviculaceae</taxon>
        <taxon>Seminavis</taxon>
    </lineage>
</organism>
<reference evidence="2" key="1">
    <citation type="submission" date="2020-06" db="EMBL/GenBank/DDBJ databases">
        <authorList>
            <consortium name="Plant Systems Biology data submission"/>
        </authorList>
    </citation>
    <scope>NUCLEOTIDE SEQUENCE</scope>
    <source>
        <strain evidence="2">D6</strain>
    </source>
</reference>
<evidence type="ECO:0000313" key="2">
    <source>
        <dbReference type="EMBL" id="CAB9523656.1"/>
    </source>
</evidence>
<dbReference type="OrthoDB" id="51080at2759"/>
<sequence>MNPRLARAFYRSYLRLSQKGHHPQIFGRYGAAVFAQQSDQLNEHASLALPSSPAQVRNRLKQWFRSDEKPLDNDTATCAVLQEMAQNPLDVFRRIHENQNMLPNTLSGAQLPIFDYDGMAALPGERFQTLFLEPRYVHGLLPLVLASSNQHFLLRPHRQASTGTLLKLVSHQHVHLPACTIGKTMTNQEQPSSNDTAESKTNDDQSSQLQEPEKRRIAGVAVTCAAGSLVRIEEEEQIDGLSEYMQLYAGALLHRNKTGEEQPLEDDPECWSTSKAPLALATHCSHHYDDRDWMTSDHEAETRQYILHLLQCVLAYHDTDFAETLVQTGFGLPPLDAQAFSFWALRFVLRQDDVEGRLHWQQDCHSIRQRLEFVLQEAEAILDAQQEEEEEEMVGARFG</sequence>
<dbReference type="AlphaFoldDB" id="A0A9N8ELZ1"/>
<evidence type="ECO:0000313" key="3">
    <source>
        <dbReference type="Proteomes" id="UP001153069"/>
    </source>
</evidence>
<dbReference type="EMBL" id="CAICTM010001440">
    <property type="protein sequence ID" value="CAB9523656.1"/>
    <property type="molecule type" value="Genomic_DNA"/>
</dbReference>
<protein>
    <submittedName>
        <fullName evidence="2">Uncharacterized protein</fullName>
    </submittedName>
</protein>
<keyword evidence="3" id="KW-1185">Reference proteome</keyword>